<keyword evidence="4 6" id="KW-0472">Membrane</keyword>
<dbReference type="EMBL" id="UYSL01020127">
    <property type="protein sequence ID" value="VDL72935.1"/>
    <property type="molecule type" value="Genomic_DNA"/>
</dbReference>
<dbReference type="InterPro" id="IPR000276">
    <property type="entry name" value="GPCR_Rhodpsn"/>
</dbReference>
<dbReference type="WBParaSite" id="NBR_0000934501-mRNA-1">
    <property type="protein sequence ID" value="NBR_0000934501-mRNA-1"/>
    <property type="gene ID" value="NBR_0000934501"/>
</dbReference>
<protein>
    <submittedName>
        <fullName evidence="10">NTR-2 (inferred by orthology to a C. elegans protein)</fullName>
    </submittedName>
</protein>
<gene>
    <name evidence="8" type="ORF">NBR_LOCUS9346</name>
</gene>
<evidence type="ECO:0000313" key="8">
    <source>
        <dbReference type="EMBL" id="VDL72935.1"/>
    </source>
</evidence>
<dbReference type="OMA" id="VIFRGNH"/>
<dbReference type="GO" id="GO:0016020">
    <property type="term" value="C:membrane"/>
    <property type="evidence" value="ECO:0007669"/>
    <property type="project" value="UniProtKB-SubCell"/>
</dbReference>
<dbReference type="PANTHER" id="PTHR24224:SF36">
    <property type="entry name" value="NEMATOCIN RECEPTOR 2"/>
    <property type="match status" value="1"/>
</dbReference>
<evidence type="ECO:0000256" key="4">
    <source>
        <dbReference type="ARBA" id="ARBA00023136"/>
    </source>
</evidence>
<dbReference type="InterPro" id="IPR017452">
    <property type="entry name" value="GPCR_Rhodpsn_7TM"/>
</dbReference>
<dbReference type="InterPro" id="IPR052665">
    <property type="entry name" value="Neuropeptide-GPCR"/>
</dbReference>
<evidence type="ECO:0000256" key="3">
    <source>
        <dbReference type="ARBA" id="ARBA00022989"/>
    </source>
</evidence>
<dbReference type="PANTHER" id="PTHR24224">
    <property type="entry name" value="CARDIOACCELERATORY PEPTIDE RECEPTOR-RELATED"/>
    <property type="match status" value="1"/>
</dbReference>
<dbReference type="Proteomes" id="UP000271162">
    <property type="component" value="Unassembled WGS sequence"/>
</dbReference>
<dbReference type="Pfam" id="PF00001">
    <property type="entry name" value="7tm_1"/>
    <property type="match status" value="2"/>
</dbReference>
<feature type="transmembrane region" description="Helical" evidence="6">
    <location>
        <begin position="323"/>
        <end position="344"/>
    </location>
</feature>
<reference evidence="8 9" key="2">
    <citation type="submission" date="2018-11" db="EMBL/GenBank/DDBJ databases">
        <authorList>
            <consortium name="Pathogen Informatics"/>
        </authorList>
    </citation>
    <scope>NUCLEOTIDE SEQUENCE [LARGE SCALE GENOMIC DNA]</scope>
</reference>
<evidence type="ECO:0000256" key="2">
    <source>
        <dbReference type="ARBA" id="ARBA00022692"/>
    </source>
</evidence>
<comment type="subcellular location">
    <subcellularLocation>
        <location evidence="1">Membrane</location>
    </subcellularLocation>
</comment>
<dbReference type="Gene3D" id="1.20.1070.10">
    <property type="entry name" value="Rhodopsin 7-helix transmembrane proteins"/>
    <property type="match status" value="1"/>
</dbReference>
<dbReference type="PRINTS" id="PR00237">
    <property type="entry name" value="GPCRRHODOPSN"/>
</dbReference>
<feature type="transmembrane region" description="Helical" evidence="6">
    <location>
        <begin position="356"/>
        <end position="378"/>
    </location>
</feature>
<evidence type="ECO:0000313" key="9">
    <source>
        <dbReference type="Proteomes" id="UP000271162"/>
    </source>
</evidence>
<accession>A0A158QZ10</accession>
<feature type="region of interest" description="Disordered" evidence="5">
    <location>
        <begin position="439"/>
        <end position="458"/>
    </location>
</feature>
<dbReference type="SUPFAM" id="SSF81321">
    <property type="entry name" value="Family A G protein-coupled receptor-like"/>
    <property type="match status" value="1"/>
</dbReference>
<sequence length="505" mass="57608">MLTIFVCQLPTLRAMHPQVYFIIVHQSVVMTLAIFGNLFLVFVIFRGNHAVRRRISPVQLLLLHTCAADLLFALITLGTEILTLLSYPHFGGSDWLCKAMRYGQVLPLYASPFLLVAISADRYQAICRPLASIRSSRFRRPNCFAAVAWILALLFSIPQLFIWRKKQNGECATFYGNKSHFLKNLYVICFNTIGERNFHQLASKNRGYYSQLLIILKPNYSLNPSNFTFNYTTEFEEFTAVLYSFDENPWLLPSIFAAVFYYCVCKAVWMSRSKAATLQQASKLEVKKSDVTQDYINRLRKKSCGHRRQNSEFDRKRVQTVRLTMTIIATNFFLWMPFCLVNMIHAFKPGALSPSVSIYVMILGNLNSCVNPWVYILFNRSQAVKALCGARAKSASTHRSETDMLSSSRRSDYRVSLGNTLAPEEARVYRNVSFQESSTQRAYRDSSPGTDLPMRKRAPASLYTKRTTFLNDKSPSSNGYHIVMSSDSSPTAASVDIHKIQMYDS</sequence>
<evidence type="ECO:0000256" key="1">
    <source>
        <dbReference type="ARBA" id="ARBA00004370"/>
    </source>
</evidence>
<keyword evidence="3 6" id="KW-1133">Transmembrane helix</keyword>
<keyword evidence="9" id="KW-1185">Reference proteome</keyword>
<evidence type="ECO:0000256" key="5">
    <source>
        <dbReference type="SAM" id="MobiDB-lite"/>
    </source>
</evidence>
<dbReference type="GO" id="GO:0004930">
    <property type="term" value="F:G protein-coupled receptor activity"/>
    <property type="evidence" value="ECO:0007669"/>
    <property type="project" value="InterPro"/>
</dbReference>
<name>A0A158QZ10_NIPBR</name>
<dbReference type="PROSITE" id="PS50262">
    <property type="entry name" value="G_PROTEIN_RECEP_F1_2"/>
    <property type="match status" value="1"/>
</dbReference>
<feature type="transmembrane region" description="Helical" evidence="6">
    <location>
        <begin position="99"/>
        <end position="120"/>
    </location>
</feature>
<feature type="transmembrane region" description="Helical" evidence="6">
    <location>
        <begin position="250"/>
        <end position="269"/>
    </location>
</feature>
<evidence type="ECO:0000313" key="10">
    <source>
        <dbReference type="WBParaSite" id="NBR_0000934501-mRNA-1"/>
    </source>
</evidence>
<keyword evidence="2 6" id="KW-0812">Transmembrane</keyword>
<evidence type="ECO:0000256" key="6">
    <source>
        <dbReference type="SAM" id="Phobius"/>
    </source>
</evidence>
<feature type="transmembrane region" description="Helical" evidence="6">
    <location>
        <begin position="66"/>
        <end position="87"/>
    </location>
</feature>
<evidence type="ECO:0000259" key="7">
    <source>
        <dbReference type="PROSITE" id="PS50262"/>
    </source>
</evidence>
<organism evidence="10">
    <name type="scientific">Nippostrongylus brasiliensis</name>
    <name type="common">Rat hookworm</name>
    <dbReference type="NCBI Taxonomy" id="27835"/>
    <lineage>
        <taxon>Eukaryota</taxon>
        <taxon>Metazoa</taxon>
        <taxon>Ecdysozoa</taxon>
        <taxon>Nematoda</taxon>
        <taxon>Chromadorea</taxon>
        <taxon>Rhabditida</taxon>
        <taxon>Rhabditina</taxon>
        <taxon>Rhabditomorpha</taxon>
        <taxon>Strongyloidea</taxon>
        <taxon>Heligmosomidae</taxon>
        <taxon>Nippostrongylus</taxon>
    </lineage>
</organism>
<dbReference type="STRING" id="27835.A0A158QZ10"/>
<feature type="domain" description="G-protein coupled receptors family 1 profile" evidence="7">
    <location>
        <begin position="36"/>
        <end position="375"/>
    </location>
</feature>
<feature type="transmembrane region" description="Helical" evidence="6">
    <location>
        <begin position="141"/>
        <end position="162"/>
    </location>
</feature>
<proteinExistence type="predicted"/>
<feature type="transmembrane region" description="Helical" evidence="6">
    <location>
        <begin position="20"/>
        <end position="45"/>
    </location>
</feature>
<reference evidence="10" key="1">
    <citation type="submission" date="2016-04" db="UniProtKB">
        <authorList>
            <consortium name="WormBaseParasite"/>
        </authorList>
    </citation>
    <scope>IDENTIFICATION</scope>
</reference>
<dbReference type="AlphaFoldDB" id="A0A158QZ10"/>